<dbReference type="Proteomes" id="UP000270224">
    <property type="component" value="Unassembled WGS sequence"/>
</dbReference>
<reference evidence="2" key="2">
    <citation type="submission" date="2018-11" db="EMBL/GenBank/DDBJ databases">
        <title>Proposal to divide the Flavobacteriaceae and reorganize its genera based on Amino Acid Identity values calculated from whole genome sequences.</title>
        <authorList>
            <person name="Nicholson A.C."/>
            <person name="Gulvik C.A."/>
            <person name="Whitney A.M."/>
            <person name="Humrighouse B.W."/>
            <person name="Bell M."/>
            <person name="Holmens B."/>
            <person name="Steigerwalt A."/>
            <person name="Villarma A."/>
            <person name="Sheth M."/>
            <person name="Batra D."/>
            <person name="Pryor J."/>
            <person name="Bernardet J.-F."/>
            <person name="Hugo C."/>
            <person name="Kampfer P."/>
            <person name="Newman J."/>
            <person name="Mcquiston J.R."/>
        </authorList>
    </citation>
    <scope>NUCLEOTIDE SEQUENCE [LARGE SCALE GENOMIC DNA]</scope>
    <source>
        <strain evidence="2">H3056</strain>
    </source>
</reference>
<evidence type="ECO:0000313" key="1">
    <source>
        <dbReference type="EMBL" id="ROI09793.1"/>
    </source>
</evidence>
<comment type="caution">
    <text evidence="1">The sequence shown here is derived from an EMBL/GenBank/DDBJ whole genome shotgun (WGS) entry which is preliminary data.</text>
</comment>
<name>A0A3N0WXT4_9FLAO</name>
<protein>
    <submittedName>
        <fullName evidence="1">Uncharacterized protein</fullName>
    </submittedName>
</protein>
<dbReference type="EMBL" id="RJUG01000002">
    <property type="protein sequence ID" value="ROI09793.1"/>
    <property type="molecule type" value="Genomic_DNA"/>
</dbReference>
<accession>A0A3N0WXT4</accession>
<dbReference type="RefSeq" id="WP_123265046.1">
    <property type="nucleotide sequence ID" value="NZ_RJUG01000002.1"/>
</dbReference>
<proteinExistence type="predicted"/>
<evidence type="ECO:0000313" key="2">
    <source>
        <dbReference type="Proteomes" id="UP000270224"/>
    </source>
</evidence>
<gene>
    <name evidence="1" type="ORF">EGI11_03280</name>
</gene>
<dbReference type="OrthoDB" id="798290at2"/>
<reference evidence="2" key="1">
    <citation type="submission" date="2018-11" db="EMBL/GenBank/DDBJ databases">
        <title>Proposal to divide the Flavobacteriaceae and reorganize its genera based on Amino Acid Identity values calculated from whole genome sequences.</title>
        <authorList>
            <person name="Nicholson A.C."/>
            <person name="Gulvik C.A."/>
            <person name="Whitney A.M."/>
            <person name="Humrighouse B.W."/>
            <person name="Bell M."/>
            <person name="Holmes B."/>
            <person name="Steigerwalt A."/>
            <person name="Villarma A."/>
            <person name="Sheth M."/>
            <person name="Batra D."/>
            <person name="Pryor J."/>
            <person name="Bernardet J.-F."/>
            <person name="Hugo C."/>
            <person name="Kampfer P."/>
            <person name="Newman J."/>
            <person name="Mcquiston J.R."/>
        </authorList>
    </citation>
    <scope>NUCLEOTIDE SEQUENCE [LARGE SCALE GENOMIC DNA]</scope>
    <source>
        <strain evidence="2">H3056</strain>
    </source>
</reference>
<dbReference type="AlphaFoldDB" id="A0A3N0WXT4"/>
<organism evidence="1 2">
    <name type="scientific">Kaistella daneshvariae</name>
    <dbReference type="NCBI Taxonomy" id="2487074"/>
    <lineage>
        <taxon>Bacteria</taxon>
        <taxon>Pseudomonadati</taxon>
        <taxon>Bacteroidota</taxon>
        <taxon>Flavobacteriia</taxon>
        <taxon>Flavobacteriales</taxon>
        <taxon>Weeksellaceae</taxon>
        <taxon>Chryseobacterium group</taxon>
        <taxon>Kaistella</taxon>
    </lineage>
</organism>
<sequence length="138" mass="15275">MSTFNSKEYSWCDVSTVIGGRILEGITGIEYTVKQDKEVIYGRGCDGHSIGRGNRSADGKLTLLQSEYEAMVRDAKDNDILNLNIDITVSFVPKDAGPIVTDILKSVEFTEDPKKANQGDKNMLVELPFIFLKKAAQK</sequence>